<dbReference type="SUPFAM" id="SSF48726">
    <property type="entry name" value="Immunoglobulin"/>
    <property type="match status" value="1"/>
</dbReference>
<sequence length="53" mass="5985">MILSNSKYDSMLLDSGSYKSKMHLRIRNLKPEDYGPYTCVAKNSLGETEGTIK</sequence>
<protein>
    <recommendedName>
        <fullName evidence="1">Immunoglobulin I-set domain-containing protein</fullName>
    </recommendedName>
</protein>
<name>A0A087U0Q7_STEMI</name>
<dbReference type="InterPro" id="IPR013783">
    <property type="entry name" value="Ig-like_fold"/>
</dbReference>
<organism evidence="2 3">
    <name type="scientific">Stegodyphus mimosarum</name>
    <name type="common">African social velvet spider</name>
    <dbReference type="NCBI Taxonomy" id="407821"/>
    <lineage>
        <taxon>Eukaryota</taxon>
        <taxon>Metazoa</taxon>
        <taxon>Ecdysozoa</taxon>
        <taxon>Arthropoda</taxon>
        <taxon>Chelicerata</taxon>
        <taxon>Arachnida</taxon>
        <taxon>Araneae</taxon>
        <taxon>Araneomorphae</taxon>
        <taxon>Entelegynae</taxon>
        <taxon>Eresoidea</taxon>
        <taxon>Eresidae</taxon>
        <taxon>Stegodyphus</taxon>
    </lineage>
</organism>
<reference evidence="2 3" key="1">
    <citation type="submission" date="2013-11" db="EMBL/GenBank/DDBJ databases">
        <title>Genome sequencing of Stegodyphus mimosarum.</title>
        <authorList>
            <person name="Bechsgaard J."/>
        </authorList>
    </citation>
    <scope>NUCLEOTIDE SEQUENCE [LARGE SCALE GENOMIC DNA]</scope>
</reference>
<feature type="domain" description="Immunoglobulin I-set" evidence="1">
    <location>
        <begin position="20"/>
        <end position="52"/>
    </location>
</feature>
<evidence type="ECO:0000259" key="1">
    <source>
        <dbReference type="Pfam" id="PF07679"/>
    </source>
</evidence>
<feature type="non-terminal residue" evidence="2">
    <location>
        <position position="53"/>
    </location>
</feature>
<proteinExistence type="predicted"/>
<dbReference type="OrthoDB" id="10012075at2759"/>
<dbReference type="AlphaFoldDB" id="A0A087U0Q7"/>
<evidence type="ECO:0000313" key="3">
    <source>
        <dbReference type="Proteomes" id="UP000054359"/>
    </source>
</evidence>
<dbReference type="InterPro" id="IPR036179">
    <property type="entry name" value="Ig-like_dom_sf"/>
</dbReference>
<dbReference type="Gene3D" id="2.60.40.10">
    <property type="entry name" value="Immunoglobulins"/>
    <property type="match status" value="1"/>
</dbReference>
<accession>A0A087U0Q7</accession>
<dbReference type="Proteomes" id="UP000054359">
    <property type="component" value="Unassembled WGS sequence"/>
</dbReference>
<evidence type="ECO:0000313" key="2">
    <source>
        <dbReference type="EMBL" id="KFM70946.1"/>
    </source>
</evidence>
<dbReference type="Pfam" id="PF07679">
    <property type="entry name" value="I-set"/>
    <property type="match status" value="1"/>
</dbReference>
<gene>
    <name evidence="2" type="ORF">X975_20610</name>
</gene>
<keyword evidence="3" id="KW-1185">Reference proteome</keyword>
<dbReference type="OMA" id="MHLRIRN"/>
<dbReference type="InterPro" id="IPR013098">
    <property type="entry name" value="Ig_I-set"/>
</dbReference>
<dbReference type="EMBL" id="KK117606">
    <property type="protein sequence ID" value="KFM70946.1"/>
    <property type="molecule type" value="Genomic_DNA"/>
</dbReference>